<evidence type="ECO:0000256" key="6">
    <source>
        <dbReference type="ARBA" id="ARBA00023122"/>
    </source>
</evidence>
<reference evidence="14" key="1">
    <citation type="journal article" date="2014" name="Int. J. Syst. Evol. Microbiol.">
        <title>Complete genome of a new Firmicutes species belonging to the dominant human colonic microbiota ('Ruminococcus bicirculans') reveals two chromosomes and a selective capacity to utilize plant glucans.</title>
        <authorList>
            <consortium name="NISC Comparative Sequencing Program"/>
            <person name="Wegmann U."/>
            <person name="Louis P."/>
            <person name="Goesmann A."/>
            <person name="Henrissat B."/>
            <person name="Duncan S.H."/>
            <person name="Flint H.J."/>
        </authorList>
    </citation>
    <scope>NUCLEOTIDE SEQUENCE</scope>
    <source>
        <strain evidence="14">CGMCC 1.8884</strain>
    </source>
</reference>
<dbReference type="InterPro" id="IPR016169">
    <property type="entry name" value="FAD-bd_PCMH_sub2"/>
</dbReference>
<gene>
    <name evidence="14" type="ORF">GCM10008021_13540</name>
    <name evidence="13" type="ORF">GCM10010914_17670</name>
</gene>
<feature type="domain" description="CBS" evidence="11">
    <location>
        <begin position="218"/>
        <end position="277"/>
    </location>
</feature>
<protein>
    <submittedName>
        <fullName evidence="13">Hemolysin</fullName>
    </submittedName>
</protein>
<dbReference type="Pfam" id="PF00571">
    <property type="entry name" value="CBS"/>
    <property type="match status" value="2"/>
</dbReference>
<dbReference type="FunFam" id="3.10.580.10:FF:000002">
    <property type="entry name" value="Magnesium/cobalt efflux protein CorC"/>
    <property type="match status" value="1"/>
</dbReference>
<keyword evidence="4" id="KW-0677">Repeat</keyword>
<evidence type="ECO:0000259" key="11">
    <source>
        <dbReference type="PROSITE" id="PS51371"/>
    </source>
</evidence>
<feature type="domain" description="CNNM transmembrane" evidence="12">
    <location>
        <begin position="1"/>
        <end position="199"/>
    </location>
</feature>
<dbReference type="SUPFAM" id="SSF56176">
    <property type="entry name" value="FAD-binding/transporter-associated domain-like"/>
    <property type="match status" value="1"/>
</dbReference>
<evidence type="ECO:0000256" key="8">
    <source>
        <dbReference type="PROSITE-ProRule" id="PRU00703"/>
    </source>
</evidence>
<dbReference type="Proteomes" id="UP000652720">
    <property type="component" value="Unassembled WGS sequence"/>
</dbReference>
<dbReference type="SMART" id="SM00116">
    <property type="entry name" value="CBS"/>
    <property type="match status" value="2"/>
</dbReference>
<evidence type="ECO:0000313" key="13">
    <source>
        <dbReference type="EMBL" id="GGI83769.1"/>
    </source>
</evidence>
<keyword evidence="2" id="KW-1003">Cell membrane</keyword>
<dbReference type="SUPFAM" id="SSF54631">
    <property type="entry name" value="CBS-domain pair"/>
    <property type="match status" value="1"/>
</dbReference>
<dbReference type="GO" id="GO:0005886">
    <property type="term" value="C:plasma membrane"/>
    <property type="evidence" value="ECO:0007669"/>
    <property type="project" value="UniProtKB-SubCell"/>
</dbReference>
<reference evidence="13" key="2">
    <citation type="journal article" date="2014" name="Int. J. Syst. Evol. Microbiol.">
        <title>Complete genome sequence of Corynebacterium casei LMG S-19264T (=DSM 44701T), isolated from a smear-ripened cheese.</title>
        <authorList>
            <consortium name="US DOE Joint Genome Institute (JGI-PGF)"/>
            <person name="Walter F."/>
            <person name="Albersmeier A."/>
            <person name="Kalinowski J."/>
            <person name="Ruckert C."/>
        </authorList>
    </citation>
    <scope>NUCLEOTIDE SEQUENCE</scope>
    <source>
        <strain evidence="13">CGMCC 1.8885</strain>
    </source>
</reference>
<dbReference type="PANTHER" id="PTHR43099:SF4">
    <property type="entry name" value="INTEGRAL MEMBRANE PROTEIN"/>
    <property type="match status" value="1"/>
</dbReference>
<keyword evidence="7 9" id="KW-0472">Membrane</keyword>
<evidence type="ECO:0000259" key="12">
    <source>
        <dbReference type="PROSITE" id="PS51846"/>
    </source>
</evidence>
<dbReference type="SMART" id="SM01091">
    <property type="entry name" value="CorC_HlyC"/>
    <property type="match status" value="1"/>
</dbReference>
<dbReference type="Gene3D" id="3.10.580.10">
    <property type="entry name" value="CBS-domain"/>
    <property type="match status" value="1"/>
</dbReference>
<dbReference type="GeneID" id="59166219"/>
<dbReference type="EMBL" id="BMLZ01000014">
    <property type="protein sequence ID" value="GGP29703.1"/>
    <property type="molecule type" value="Genomic_DNA"/>
</dbReference>
<keyword evidence="15" id="KW-1185">Reference proteome</keyword>
<dbReference type="InterPro" id="IPR036318">
    <property type="entry name" value="FAD-bd_PCMH-like_sf"/>
</dbReference>
<evidence type="ECO:0000313" key="15">
    <source>
        <dbReference type="Proteomes" id="UP000630135"/>
    </source>
</evidence>
<evidence type="ECO:0000256" key="1">
    <source>
        <dbReference type="ARBA" id="ARBA00004651"/>
    </source>
</evidence>
<name>A0AAV4K6I4_9DEIO</name>
<evidence type="ECO:0000256" key="10">
    <source>
        <dbReference type="SAM" id="Phobius"/>
    </source>
</evidence>
<dbReference type="InterPro" id="IPR000644">
    <property type="entry name" value="CBS_dom"/>
</dbReference>
<dbReference type="PROSITE" id="PS51846">
    <property type="entry name" value="CNNM"/>
    <property type="match status" value="1"/>
</dbReference>
<feature type="transmembrane region" description="Helical" evidence="10">
    <location>
        <begin position="92"/>
        <end position="112"/>
    </location>
</feature>
<dbReference type="Pfam" id="PF01595">
    <property type="entry name" value="CNNM"/>
    <property type="match status" value="1"/>
</dbReference>
<sequence length="428" mass="46537">MSALLPVLVILVMVAVNALYVAAEFATVGSRRSRVQEAAENGNRAAVSLLDILKDPKRLDNYVAACQIGITLSSLVAGAYGQAQLTPLLTPYFGAAGQGVAVLLTLVLITALQVVLGELLPKTVALRYPERLALATLVPMQFSQWLFTPLIKLFNGTAFALMRAWKLNADHSHAHVHSPEELEGLYRESAAGGLIDAAERDMLAGVLNVEERVVREIMTPRTRLVTVSQDLRVGEALPRLTASPYSRFPVTGEGDDVVGVVHLRSLYLVAETHPATLVRAVMRQPLVVAEVMSVPDLWRKLREAGRHSAVVVSEYGSVSGMVTLEDALEEIFGEMQDEFDHEEDPIVVQGSRVAVRGDVLVEALNARFDLDYPTDEVDTMSGLVWNALGRLPLIGDEVQLGDNPVLRVEAMEKRAVTRVGLTLPRGEA</sequence>
<dbReference type="PROSITE" id="PS51371">
    <property type="entry name" value="CBS"/>
    <property type="match status" value="2"/>
</dbReference>
<evidence type="ECO:0000256" key="7">
    <source>
        <dbReference type="ARBA" id="ARBA00023136"/>
    </source>
</evidence>
<evidence type="ECO:0000256" key="5">
    <source>
        <dbReference type="ARBA" id="ARBA00022989"/>
    </source>
</evidence>
<keyword evidence="3 9" id="KW-0812">Transmembrane</keyword>
<dbReference type="GO" id="GO:0050660">
    <property type="term" value="F:flavin adenine dinucleotide binding"/>
    <property type="evidence" value="ECO:0007669"/>
    <property type="project" value="InterPro"/>
</dbReference>
<accession>A0AAV4K6I4</accession>
<feature type="domain" description="CBS" evidence="11">
    <location>
        <begin position="281"/>
        <end position="338"/>
    </location>
</feature>
<dbReference type="InterPro" id="IPR044751">
    <property type="entry name" value="Ion_transp-like_CBS"/>
</dbReference>
<dbReference type="AlphaFoldDB" id="A0AAV4K6I4"/>
<reference evidence="13" key="4">
    <citation type="submission" date="2023-08" db="EMBL/GenBank/DDBJ databases">
        <authorList>
            <person name="Sun Q."/>
            <person name="Zhou Y."/>
        </authorList>
    </citation>
    <scope>NUCLEOTIDE SEQUENCE</scope>
    <source>
        <strain evidence="14">CGMCC 1.8884</strain>
        <strain evidence="13">CGMCC 1.8885</strain>
    </source>
</reference>
<proteinExistence type="predicted"/>
<dbReference type="InterPro" id="IPR002550">
    <property type="entry name" value="CNNM"/>
</dbReference>
<comment type="subcellular location">
    <subcellularLocation>
        <location evidence="1">Cell membrane</location>
        <topology evidence="1">Multi-pass membrane protein</topology>
    </subcellularLocation>
</comment>
<dbReference type="InterPro" id="IPR046342">
    <property type="entry name" value="CBS_dom_sf"/>
</dbReference>
<dbReference type="RefSeq" id="WP_017870604.1">
    <property type="nucleotide sequence ID" value="NZ_BMLZ01000014.1"/>
</dbReference>
<evidence type="ECO:0000256" key="4">
    <source>
        <dbReference type="ARBA" id="ARBA00022737"/>
    </source>
</evidence>
<comment type="caution">
    <text evidence="13">The sequence shown here is derived from an EMBL/GenBank/DDBJ whole genome shotgun (WGS) entry which is preliminary data.</text>
</comment>
<dbReference type="Gene3D" id="3.30.465.10">
    <property type="match status" value="1"/>
</dbReference>
<dbReference type="PANTHER" id="PTHR43099">
    <property type="entry name" value="UPF0053 PROTEIN YRKA"/>
    <property type="match status" value="1"/>
</dbReference>
<feature type="transmembrane region" description="Helical" evidence="10">
    <location>
        <begin position="132"/>
        <end position="154"/>
    </location>
</feature>
<evidence type="ECO:0000256" key="3">
    <source>
        <dbReference type="ARBA" id="ARBA00022692"/>
    </source>
</evidence>
<dbReference type="Pfam" id="PF03471">
    <property type="entry name" value="CorC_HlyC"/>
    <property type="match status" value="1"/>
</dbReference>
<feature type="transmembrane region" description="Helical" evidence="10">
    <location>
        <begin position="62"/>
        <end position="80"/>
    </location>
</feature>
<reference evidence="15" key="3">
    <citation type="journal article" date="2019" name="Int. J. Syst. Evol. Microbiol.">
        <title>The Global Catalogue of Microorganisms (GCM) 10K type strain sequencing project: providing services to taxonomists for standard genome sequencing and annotation.</title>
        <authorList>
            <consortium name="The Broad Institute Genomics Platform"/>
            <consortium name="The Broad Institute Genome Sequencing Center for Infectious Disease"/>
            <person name="Wu L."/>
            <person name="Ma J."/>
        </authorList>
    </citation>
    <scope>NUCLEOTIDE SEQUENCE [LARGE SCALE GENOMIC DNA]</scope>
    <source>
        <strain evidence="15">CGMCC 1.8884</strain>
    </source>
</reference>
<dbReference type="InterPro" id="IPR005170">
    <property type="entry name" value="Transptr-assoc_dom"/>
</dbReference>
<dbReference type="EMBL" id="BMMA01000015">
    <property type="protein sequence ID" value="GGI83769.1"/>
    <property type="molecule type" value="Genomic_DNA"/>
</dbReference>
<dbReference type="InterPro" id="IPR051676">
    <property type="entry name" value="UPF0053_domain"/>
</dbReference>
<evidence type="ECO:0000313" key="16">
    <source>
        <dbReference type="Proteomes" id="UP000652720"/>
    </source>
</evidence>
<evidence type="ECO:0000256" key="9">
    <source>
        <dbReference type="PROSITE-ProRule" id="PRU01193"/>
    </source>
</evidence>
<keyword evidence="6 8" id="KW-0129">CBS domain</keyword>
<evidence type="ECO:0000313" key="14">
    <source>
        <dbReference type="EMBL" id="GGP29703.1"/>
    </source>
</evidence>
<organism evidence="13 16">
    <name type="scientific">Deinococcus wulumuqiensis</name>
    <dbReference type="NCBI Taxonomy" id="980427"/>
    <lineage>
        <taxon>Bacteria</taxon>
        <taxon>Thermotogati</taxon>
        <taxon>Deinococcota</taxon>
        <taxon>Deinococci</taxon>
        <taxon>Deinococcales</taxon>
        <taxon>Deinococcaceae</taxon>
        <taxon>Deinococcus</taxon>
    </lineage>
</organism>
<dbReference type="Proteomes" id="UP000630135">
    <property type="component" value="Unassembled WGS sequence"/>
</dbReference>
<evidence type="ECO:0000256" key="2">
    <source>
        <dbReference type="ARBA" id="ARBA00022475"/>
    </source>
</evidence>
<dbReference type="CDD" id="cd04590">
    <property type="entry name" value="CBS_pair_CorC_HlyC_assoc"/>
    <property type="match status" value="1"/>
</dbReference>
<keyword evidence="5 9" id="KW-1133">Transmembrane helix</keyword>